<keyword evidence="2" id="KW-1185">Reference proteome</keyword>
<comment type="caution">
    <text evidence="1">The sequence shown here is derived from an EMBL/GenBank/DDBJ whole genome shotgun (WGS) entry which is preliminary data.</text>
</comment>
<reference evidence="1" key="1">
    <citation type="submission" date="2021-05" db="EMBL/GenBank/DDBJ databases">
        <authorList>
            <person name="Pan Q."/>
            <person name="Jouanno E."/>
            <person name="Zahm M."/>
            <person name="Klopp C."/>
            <person name="Cabau C."/>
            <person name="Louis A."/>
            <person name="Berthelot C."/>
            <person name="Parey E."/>
            <person name="Roest Crollius H."/>
            <person name="Montfort J."/>
            <person name="Robinson-Rechavi M."/>
            <person name="Bouchez O."/>
            <person name="Lampietro C."/>
            <person name="Lopez Roques C."/>
            <person name="Donnadieu C."/>
            <person name="Postlethwait J."/>
            <person name="Bobe J."/>
            <person name="Dillon D."/>
            <person name="Chandos A."/>
            <person name="von Hippel F."/>
            <person name="Guiguen Y."/>
        </authorList>
    </citation>
    <scope>NUCLEOTIDE SEQUENCE</scope>
    <source>
        <strain evidence="1">YG-Jan2019</strain>
    </source>
</reference>
<evidence type="ECO:0000313" key="2">
    <source>
        <dbReference type="Proteomes" id="UP001157502"/>
    </source>
</evidence>
<dbReference type="EMBL" id="CM055734">
    <property type="protein sequence ID" value="KAJ8009183.1"/>
    <property type="molecule type" value="Genomic_DNA"/>
</dbReference>
<dbReference type="Proteomes" id="UP001157502">
    <property type="component" value="Chromosome 7"/>
</dbReference>
<sequence length="192" mass="21729">MNFVDNFATLFLLTLLCLSAVKSAHIPMEGGSAHLGVIPMVEVYKKSSCQPRELLVDIIKEYPAEVEHGFIPSCVVLMRCAGCCGDEMLECVPTSTRNVTMEIKRYNPQRMQSNIYMSFTEHSTCLCSLKKEAKEPRQKKLRKGKGQKKKRKKNGDKPNHEAYVSSAYSPDLHLSVALLIVKLLWEKFICPF</sequence>
<organism evidence="1 2">
    <name type="scientific">Dallia pectoralis</name>
    <name type="common">Alaska blackfish</name>
    <dbReference type="NCBI Taxonomy" id="75939"/>
    <lineage>
        <taxon>Eukaryota</taxon>
        <taxon>Metazoa</taxon>
        <taxon>Chordata</taxon>
        <taxon>Craniata</taxon>
        <taxon>Vertebrata</taxon>
        <taxon>Euteleostomi</taxon>
        <taxon>Actinopterygii</taxon>
        <taxon>Neopterygii</taxon>
        <taxon>Teleostei</taxon>
        <taxon>Protacanthopterygii</taxon>
        <taxon>Esociformes</taxon>
        <taxon>Umbridae</taxon>
        <taxon>Dallia</taxon>
    </lineage>
</organism>
<proteinExistence type="predicted"/>
<protein>
    <submittedName>
        <fullName evidence="1">Uncharacterized protein</fullName>
    </submittedName>
</protein>
<accession>A0ACC2GZY0</accession>
<evidence type="ECO:0000313" key="1">
    <source>
        <dbReference type="EMBL" id="KAJ8009183.1"/>
    </source>
</evidence>
<name>A0ACC2GZY0_DALPE</name>
<gene>
    <name evidence="1" type="ORF">DPEC_G00086250</name>
</gene>